<dbReference type="EMBL" id="MU069462">
    <property type="protein sequence ID" value="KAF5842426.1"/>
    <property type="molecule type" value="Genomic_DNA"/>
</dbReference>
<gene>
    <name evidence="2" type="ORF">DUNSADRAFT_7410</name>
</gene>
<evidence type="ECO:0008006" key="4">
    <source>
        <dbReference type="Google" id="ProtNLM"/>
    </source>
</evidence>
<organism evidence="2 3">
    <name type="scientific">Dunaliella salina</name>
    <name type="common">Green alga</name>
    <name type="synonym">Protococcus salinus</name>
    <dbReference type="NCBI Taxonomy" id="3046"/>
    <lineage>
        <taxon>Eukaryota</taxon>
        <taxon>Viridiplantae</taxon>
        <taxon>Chlorophyta</taxon>
        <taxon>core chlorophytes</taxon>
        <taxon>Chlorophyceae</taxon>
        <taxon>CS clade</taxon>
        <taxon>Chlamydomonadales</taxon>
        <taxon>Dunaliellaceae</taxon>
        <taxon>Dunaliella</taxon>
    </lineage>
</organism>
<feature type="region of interest" description="Disordered" evidence="1">
    <location>
        <begin position="14"/>
        <end position="103"/>
    </location>
</feature>
<sequence>MLLHSFLQHAASRSVTKVPGHLPTHSTSSQPPASLLASSQQQHATGCPRAQVRNCKHTHRRHVRPRAAPPADPVATSSVTPGEADGGGKESRGVGSGRRSLRVPSHWEDQMRKAPVGKRRVLQRYCNQLELINELEPTMMSLNSDQLCAKTGGSRGS</sequence>
<name>A0ABQ7H6I9_DUNSA</name>
<evidence type="ECO:0000256" key="1">
    <source>
        <dbReference type="SAM" id="MobiDB-lite"/>
    </source>
</evidence>
<proteinExistence type="predicted"/>
<comment type="caution">
    <text evidence="2">The sequence shown here is derived from an EMBL/GenBank/DDBJ whole genome shotgun (WGS) entry which is preliminary data.</text>
</comment>
<feature type="compositionally biased region" description="Low complexity" evidence="1">
    <location>
        <begin position="28"/>
        <end position="42"/>
    </location>
</feature>
<protein>
    <recommendedName>
        <fullName evidence="4">Encoded protein</fullName>
    </recommendedName>
</protein>
<reference evidence="2" key="1">
    <citation type="submission" date="2017-08" db="EMBL/GenBank/DDBJ databases">
        <authorList>
            <person name="Polle J.E."/>
            <person name="Barry K."/>
            <person name="Cushman J."/>
            <person name="Schmutz J."/>
            <person name="Tran D."/>
            <person name="Hathwaick L.T."/>
            <person name="Yim W.C."/>
            <person name="Jenkins J."/>
            <person name="Mckie-Krisberg Z.M."/>
            <person name="Prochnik S."/>
            <person name="Lindquist E."/>
            <person name="Dockter R.B."/>
            <person name="Adam C."/>
            <person name="Molina H."/>
            <person name="Bunkerborg J."/>
            <person name="Jin E."/>
            <person name="Buchheim M."/>
            <person name="Magnuson J."/>
        </authorList>
    </citation>
    <scope>NUCLEOTIDE SEQUENCE</scope>
    <source>
        <strain evidence="2">CCAP 19/18</strain>
    </source>
</reference>
<dbReference type="Proteomes" id="UP000815325">
    <property type="component" value="Unassembled WGS sequence"/>
</dbReference>
<feature type="compositionally biased region" description="Basic residues" evidence="1">
    <location>
        <begin position="54"/>
        <end position="65"/>
    </location>
</feature>
<keyword evidence="3" id="KW-1185">Reference proteome</keyword>
<evidence type="ECO:0000313" key="2">
    <source>
        <dbReference type="EMBL" id="KAF5842426.1"/>
    </source>
</evidence>
<accession>A0ABQ7H6I9</accession>
<evidence type="ECO:0000313" key="3">
    <source>
        <dbReference type="Proteomes" id="UP000815325"/>
    </source>
</evidence>